<comment type="caution">
    <text evidence="11">The sequence shown here is derived from an EMBL/GenBank/DDBJ whole genome shotgun (WGS) entry which is preliminary data.</text>
</comment>
<dbReference type="EMBL" id="BONG01000049">
    <property type="protein sequence ID" value="GIF92714.1"/>
    <property type="molecule type" value="Genomic_DNA"/>
</dbReference>
<evidence type="ECO:0000256" key="4">
    <source>
        <dbReference type="ARBA" id="ARBA00022840"/>
    </source>
</evidence>
<evidence type="ECO:0000256" key="6">
    <source>
        <dbReference type="ARBA" id="ARBA00038999"/>
    </source>
</evidence>
<dbReference type="SMART" id="SM00220">
    <property type="entry name" value="S_TKc"/>
    <property type="match status" value="1"/>
</dbReference>
<dbReference type="InterPro" id="IPR011009">
    <property type="entry name" value="Kinase-like_dom_sf"/>
</dbReference>
<sequence length="491" mass="53489">MVEKVSLDRATWEFSEQISDPSGFGAVYAASSDVLTNAVLKFVPKGRGADRELLFVNPVGVRNVVPIADTGETDTHWVLAMPRAEKSLKAHLAEQSGPLNLDSVIAVLADVTSALIDLERAQIVHRDIKPANTLLLDGTWCLADFGISRYAEATTAPDTHKFSATPQYAAPERWRSERATSASDVYSLGIMAYEMVAGRLPFTGDEFEIRNGHLHLEPSPLHGVRNSFAALIEDCLSKSPGARPTPENLLNRLARAAAPPPAGGLARLDEANLAEVKRRAAVARAESEATSELERRVTIAKDAARTLRRINDALREAVLDVATAATIANEGNGRWTISLNRAHLTFSEVAELRQRPWGNRPAFDVLAYASIGVRIPGNSRGWEGRSHALYFCDAKEADRFGWFETAFMHNAFSRSMPSIDPFALPPDQGAAALGGGMAGIQLAWPFMPVTYDDVEEFVNRWTSWFAEAATGVLGRPGTMPEHPTQGSYRTS</sequence>
<proteinExistence type="inferred from homology"/>
<keyword evidence="12" id="KW-1185">Reference proteome</keyword>
<dbReference type="CDD" id="cd14014">
    <property type="entry name" value="STKc_PknB_like"/>
    <property type="match status" value="1"/>
</dbReference>
<evidence type="ECO:0000256" key="1">
    <source>
        <dbReference type="ARBA" id="ARBA00022679"/>
    </source>
</evidence>
<dbReference type="PROSITE" id="PS00108">
    <property type="entry name" value="PROTEIN_KINASE_ST"/>
    <property type="match status" value="1"/>
</dbReference>
<dbReference type="Proteomes" id="UP000619293">
    <property type="component" value="Unassembled WGS sequence"/>
</dbReference>
<evidence type="ECO:0000256" key="5">
    <source>
        <dbReference type="ARBA" id="ARBA00038035"/>
    </source>
</evidence>
<evidence type="ECO:0000256" key="7">
    <source>
        <dbReference type="ARBA" id="ARBA00049014"/>
    </source>
</evidence>
<evidence type="ECO:0000313" key="11">
    <source>
        <dbReference type="EMBL" id="GIF92714.1"/>
    </source>
</evidence>
<dbReference type="PANTHER" id="PTHR48013">
    <property type="entry name" value="DUAL SPECIFICITY MITOGEN-ACTIVATED PROTEIN KINASE KINASE 5-RELATED"/>
    <property type="match status" value="1"/>
</dbReference>
<evidence type="ECO:0000256" key="3">
    <source>
        <dbReference type="ARBA" id="ARBA00022777"/>
    </source>
</evidence>
<dbReference type="GO" id="GO:0005524">
    <property type="term" value="F:ATP binding"/>
    <property type="evidence" value="ECO:0007669"/>
    <property type="project" value="UniProtKB-KW"/>
</dbReference>
<accession>A0A8J3K293</accession>
<comment type="similarity">
    <text evidence="5">Belongs to the protein kinase superfamily. STE Ser/Thr protein kinase family. MAP kinase kinase subfamily.</text>
</comment>
<keyword evidence="1" id="KW-0808">Transferase</keyword>
<dbReference type="InterPro" id="IPR000719">
    <property type="entry name" value="Prot_kinase_dom"/>
</dbReference>
<evidence type="ECO:0000256" key="9">
    <source>
        <dbReference type="ARBA" id="ARBA00051693"/>
    </source>
</evidence>
<gene>
    <name evidence="11" type="ORF">Cch02nite_61580</name>
</gene>
<protein>
    <recommendedName>
        <fullName evidence="6">mitogen-activated protein kinase kinase</fullName>
        <ecNumber evidence="6">2.7.12.2</ecNumber>
    </recommendedName>
</protein>
<dbReference type="EC" id="2.7.12.2" evidence="6"/>
<keyword evidence="2" id="KW-0547">Nucleotide-binding</keyword>
<dbReference type="Pfam" id="PF00069">
    <property type="entry name" value="Pkinase"/>
    <property type="match status" value="1"/>
</dbReference>
<comment type="catalytic activity">
    <reaction evidence="8">
        <text>L-threonyl-[protein] + ATP = O-phospho-L-threonyl-[protein] + ADP + H(+)</text>
        <dbReference type="Rhea" id="RHEA:46608"/>
        <dbReference type="Rhea" id="RHEA-COMP:11060"/>
        <dbReference type="Rhea" id="RHEA-COMP:11605"/>
        <dbReference type="ChEBI" id="CHEBI:15378"/>
        <dbReference type="ChEBI" id="CHEBI:30013"/>
        <dbReference type="ChEBI" id="CHEBI:30616"/>
        <dbReference type="ChEBI" id="CHEBI:61977"/>
        <dbReference type="ChEBI" id="CHEBI:456216"/>
        <dbReference type="EC" id="2.7.12.2"/>
    </reaction>
</comment>
<dbReference type="Gene3D" id="1.10.510.10">
    <property type="entry name" value="Transferase(Phosphotransferase) domain 1"/>
    <property type="match status" value="1"/>
</dbReference>
<feature type="domain" description="Protein kinase" evidence="10">
    <location>
        <begin position="13"/>
        <end position="258"/>
    </location>
</feature>
<dbReference type="AlphaFoldDB" id="A0A8J3K293"/>
<dbReference type="InterPro" id="IPR008271">
    <property type="entry name" value="Ser/Thr_kinase_AS"/>
</dbReference>
<evidence type="ECO:0000256" key="8">
    <source>
        <dbReference type="ARBA" id="ARBA00049299"/>
    </source>
</evidence>
<dbReference type="PANTHER" id="PTHR48013:SF9">
    <property type="entry name" value="DUAL SPECIFICITY MITOGEN-ACTIVATED PROTEIN KINASE KINASE 5"/>
    <property type="match status" value="1"/>
</dbReference>
<dbReference type="SUPFAM" id="SSF56112">
    <property type="entry name" value="Protein kinase-like (PK-like)"/>
    <property type="match status" value="1"/>
</dbReference>
<keyword evidence="3" id="KW-0418">Kinase</keyword>
<dbReference type="PROSITE" id="PS50011">
    <property type="entry name" value="PROTEIN_KINASE_DOM"/>
    <property type="match status" value="1"/>
</dbReference>
<name>A0A8J3K293_9ACTN</name>
<evidence type="ECO:0000256" key="2">
    <source>
        <dbReference type="ARBA" id="ARBA00022741"/>
    </source>
</evidence>
<keyword evidence="4" id="KW-0067">ATP-binding</keyword>
<reference evidence="11 12" key="1">
    <citation type="submission" date="2021-01" db="EMBL/GenBank/DDBJ databases">
        <title>Whole genome shotgun sequence of Catellatospora chokoriensis NBRC 107358.</title>
        <authorList>
            <person name="Komaki H."/>
            <person name="Tamura T."/>
        </authorList>
    </citation>
    <scope>NUCLEOTIDE SEQUENCE [LARGE SCALE GENOMIC DNA]</scope>
    <source>
        <strain evidence="11 12">NBRC 107358</strain>
    </source>
</reference>
<evidence type="ECO:0000259" key="10">
    <source>
        <dbReference type="PROSITE" id="PS50011"/>
    </source>
</evidence>
<dbReference type="GO" id="GO:0004672">
    <property type="term" value="F:protein kinase activity"/>
    <property type="evidence" value="ECO:0007669"/>
    <property type="project" value="InterPro"/>
</dbReference>
<comment type="catalytic activity">
    <reaction evidence="9">
        <text>L-tyrosyl-[protein] + ATP = O-phospho-L-tyrosyl-[protein] + ADP + H(+)</text>
        <dbReference type="Rhea" id="RHEA:10596"/>
        <dbReference type="Rhea" id="RHEA-COMP:10136"/>
        <dbReference type="Rhea" id="RHEA-COMP:20101"/>
        <dbReference type="ChEBI" id="CHEBI:15378"/>
        <dbReference type="ChEBI" id="CHEBI:30616"/>
        <dbReference type="ChEBI" id="CHEBI:46858"/>
        <dbReference type="ChEBI" id="CHEBI:61978"/>
        <dbReference type="ChEBI" id="CHEBI:456216"/>
        <dbReference type="EC" id="2.7.12.2"/>
    </reaction>
</comment>
<comment type="catalytic activity">
    <reaction evidence="7">
        <text>L-seryl-[protein] + ATP = O-phospho-L-seryl-[protein] + ADP + H(+)</text>
        <dbReference type="Rhea" id="RHEA:17989"/>
        <dbReference type="Rhea" id="RHEA-COMP:9863"/>
        <dbReference type="Rhea" id="RHEA-COMP:11604"/>
        <dbReference type="ChEBI" id="CHEBI:15378"/>
        <dbReference type="ChEBI" id="CHEBI:29999"/>
        <dbReference type="ChEBI" id="CHEBI:30616"/>
        <dbReference type="ChEBI" id="CHEBI:83421"/>
        <dbReference type="ChEBI" id="CHEBI:456216"/>
        <dbReference type="EC" id="2.7.12.2"/>
    </reaction>
</comment>
<organism evidence="11 12">
    <name type="scientific">Catellatospora chokoriensis</name>
    <dbReference type="NCBI Taxonomy" id="310353"/>
    <lineage>
        <taxon>Bacteria</taxon>
        <taxon>Bacillati</taxon>
        <taxon>Actinomycetota</taxon>
        <taxon>Actinomycetes</taxon>
        <taxon>Micromonosporales</taxon>
        <taxon>Micromonosporaceae</taxon>
        <taxon>Catellatospora</taxon>
    </lineage>
</organism>
<dbReference type="RefSeq" id="WP_191838653.1">
    <property type="nucleotide sequence ID" value="NZ_BAAALB010000005.1"/>
</dbReference>
<evidence type="ECO:0000313" key="12">
    <source>
        <dbReference type="Proteomes" id="UP000619293"/>
    </source>
</evidence>